<feature type="domain" description="Yip1" evidence="6">
    <location>
        <begin position="7"/>
        <end position="227"/>
    </location>
</feature>
<evidence type="ECO:0000256" key="2">
    <source>
        <dbReference type="ARBA" id="ARBA00022692"/>
    </source>
</evidence>
<dbReference type="EMBL" id="UINC01020997">
    <property type="protein sequence ID" value="SVA87622.1"/>
    <property type="molecule type" value="Genomic_DNA"/>
</dbReference>
<evidence type="ECO:0000256" key="5">
    <source>
        <dbReference type="SAM" id="Phobius"/>
    </source>
</evidence>
<protein>
    <recommendedName>
        <fullName evidence="6">Yip1 domain-containing protein</fullName>
    </recommendedName>
</protein>
<organism evidence="7">
    <name type="scientific">marine metagenome</name>
    <dbReference type="NCBI Taxonomy" id="408172"/>
    <lineage>
        <taxon>unclassified sequences</taxon>
        <taxon>metagenomes</taxon>
        <taxon>ecological metagenomes</taxon>
    </lineage>
</organism>
<feature type="transmembrane region" description="Helical" evidence="5">
    <location>
        <begin position="28"/>
        <end position="46"/>
    </location>
</feature>
<feature type="transmembrane region" description="Helical" evidence="5">
    <location>
        <begin position="186"/>
        <end position="204"/>
    </location>
</feature>
<dbReference type="InterPro" id="IPR006977">
    <property type="entry name" value="Yip1_dom"/>
</dbReference>
<keyword evidence="3 5" id="KW-1133">Transmembrane helix</keyword>
<keyword evidence="4 5" id="KW-0472">Membrane</keyword>
<evidence type="ECO:0000256" key="1">
    <source>
        <dbReference type="ARBA" id="ARBA00004141"/>
    </source>
</evidence>
<feature type="transmembrane region" description="Helical" evidence="5">
    <location>
        <begin position="107"/>
        <end position="128"/>
    </location>
</feature>
<evidence type="ECO:0000259" key="6">
    <source>
        <dbReference type="Pfam" id="PF04893"/>
    </source>
</evidence>
<dbReference type="Pfam" id="PF04893">
    <property type="entry name" value="Yip1"/>
    <property type="match status" value="1"/>
</dbReference>
<dbReference type="AlphaFoldDB" id="A0A381ZFK5"/>
<reference evidence="7" key="1">
    <citation type="submission" date="2018-05" db="EMBL/GenBank/DDBJ databases">
        <authorList>
            <person name="Lanie J.A."/>
            <person name="Ng W.-L."/>
            <person name="Kazmierczak K.M."/>
            <person name="Andrzejewski T.M."/>
            <person name="Davidsen T.M."/>
            <person name="Wayne K.J."/>
            <person name="Tettelin H."/>
            <person name="Glass J.I."/>
            <person name="Rusch D."/>
            <person name="Podicherti R."/>
            <person name="Tsui H.-C.T."/>
            <person name="Winkler M.E."/>
        </authorList>
    </citation>
    <scope>NUCLEOTIDE SEQUENCE</scope>
</reference>
<dbReference type="GO" id="GO:0016020">
    <property type="term" value="C:membrane"/>
    <property type="evidence" value="ECO:0007669"/>
    <property type="project" value="UniProtKB-SubCell"/>
</dbReference>
<proteinExistence type="predicted"/>
<comment type="subcellular location">
    <subcellularLocation>
        <location evidence="1">Membrane</location>
        <topology evidence="1">Multi-pass membrane protein</topology>
    </subcellularLocation>
</comment>
<evidence type="ECO:0000256" key="3">
    <source>
        <dbReference type="ARBA" id="ARBA00022989"/>
    </source>
</evidence>
<evidence type="ECO:0000313" key="7">
    <source>
        <dbReference type="EMBL" id="SVA87622.1"/>
    </source>
</evidence>
<sequence length="237" mass="26200">MFGTMINMITAPGETMETIVKEFNWKQALVPIALLMGLAVVSGFVLSDQITDLQWEQIEKSIEGNSNIPEEQKEEILSKQKDRVYSKSDTAAIFTYLSMAISWPIRIAFWSLFAMLTANLFLGGGGTYGRMFTVTSFAYLPSAVEYIIKTPIQYITDNIMIYTGLGVLGIGEQGEFLNSFLGGIDLFAFWRVFIVALGVALIYNKTTKTAITAMTALWLFGLVFFAGLGAFFAGFVS</sequence>
<keyword evidence="2 5" id="KW-0812">Transmembrane</keyword>
<feature type="transmembrane region" description="Helical" evidence="5">
    <location>
        <begin position="216"/>
        <end position="236"/>
    </location>
</feature>
<gene>
    <name evidence="7" type="ORF">METZ01_LOCUS140476</name>
</gene>
<evidence type="ECO:0000256" key="4">
    <source>
        <dbReference type="ARBA" id="ARBA00023136"/>
    </source>
</evidence>
<accession>A0A381ZFK5</accession>
<name>A0A381ZFK5_9ZZZZ</name>